<organism evidence="1 2">
    <name type="scientific">Jeotgalicoccus meleagridis</name>
    <dbReference type="NCBI Taxonomy" id="2759181"/>
    <lineage>
        <taxon>Bacteria</taxon>
        <taxon>Bacillati</taxon>
        <taxon>Bacillota</taxon>
        <taxon>Bacilli</taxon>
        <taxon>Bacillales</taxon>
        <taxon>Staphylococcaceae</taxon>
        <taxon>Jeotgalicoccus</taxon>
    </lineage>
</organism>
<evidence type="ECO:0000313" key="2">
    <source>
        <dbReference type="Proteomes" id="UP000589351"/>
    </source>
</evidence>
<accession>A0A6V7RMN1</accession>
<reference evidence="1 2" key="1">
    <citation type="submission" date="2020-07" db="EMBL/GenBank/DDBJ databases">
        <authorList>
            <person name="Criscuolo A."/>
        </authorList>
    </citation>
    <scope>NUCLEOTIDE SEQUENCE [LARGE SCALE GENOMIC DNA]</scope>
    <source>
        <strain evidence="1">CIP111649</strain>
    </source>
</reference>
<keyword evidence="2" id="KW-1185">Reference proteome</keyword>
<sequence>MKSYKETKEYLKQLEDYRSFQYRSTRLPEMVEKETKHFKDVQEFYKEEGFNHLSVVEIIRTFIKVDILKLSLMQSTHGIYVDGNTPQYPSEAETVAKFTLETSDIDFYQLILPEDLEKKNEEIKEAIISFNRSVEPFLQSIEKNAGDVTTTVQAVITELFNSNPHILSKIYDETYYETVLNYMIDNAFENTWKQQKVQTPLVSFYAMFTLSFYDNVYLDQLV</sequence>
<dbReference type="RefSeq" id="WP_185125991.1">
    <property type="nucleotide sequence ID" value="NZ_CAJEWD010000008.1"/>
</dbReference>
<proteinExistence type="predicted"/>
<name>A0A6V7RMN1_9STAP</name>
<protein>
    <submittedName>
        <fullName evidence="1">Uncharacterized protein</fullName>
    </submittedName>
</protein>
<evidence type="ECO:0000313" key="1">
    <source>
        <dbReference type="EMBL" id="CAD2078889.1"/>
    </source>
</evidence>
<dbReference type="AlphaFoldDB" id="A0A6V7RMN1"/>
<gene>
    <name evidence="1" type="ORF">JEODO184_01518</name>
</gene>
<comment type="caution">
    <text evidence="1">The sequence shown here is derived from an EMBL/GenBank/DDBJ whole genome shotgun (WGS) entry which is preliminary data.</text>
</comment>
<dbReference type="EMBL" id="CAJEWD010000008">
    <property type="protein sequence ID" value="CAD2078889.1"/>
    <property type="molecule type" value="Genomic_DNA"/>
</dbReference>
<dbReference type="Proteomes" id="UP000589351">
    <property type="component" value="Unassembled WGS sequence"/>
</dbReference>